<protein>
    <submittedName>
        <fullName evidence="1">Uncharacterized protein</fullName>
    </submittedName>
</protein>
<accession>I5BSM4</accession>
<sequence length="109" mass="12471">MVAGQSKNAKVIARIDHKELKDKLDIPFRDLFLNRNPQNKNAKFKYEHEKVKKKGLRHKFTTFIETVDTRAGGKVSITMASVDDTGRDGILVFTGQPGKREENQNNKSW</sequence>
<comment type="caution">
    <text evidence="1">The sequence shown here is derived from an EMBL/GenBank/DDBJ whole genome shotgun (WGS) entry which is preliminary data.</text>
</comment>
<gene>
    <name evidence="1" type="ORF">A3SI_19671</name>
</gene>
<name>I5BSM4_9BACT</name>
<dbReference type="Proteomes" id="UP000005551">
    <property type="component" value="Unassembled WGS sequence"/>
</dbReference>
<dbReference type="STRING" id="1189621.A3SI_19671"/>
<dbReference type="AlphaFoldDB" id="I5BSM4"/>
<dbReference type="EMBL" id="AJYA01000081">
    <property type="protein sequence ID" value="EIM72576.1"/>
    <property type="molecule type" value="Genomic_DNA"/>
</dbReference>
<proteinExistence type="predicted"/>
<reference evidence="1 2" key="1">
    <citation type="submission" date="2012-05" db="EMBL/GenBank/DDBJ databases">
        <title>Genome sequence of Nitritalea halalkaliphila LW7.</title>
        <authorList>
            <person name="Jangir P.K."/>
            <person name="Singh A."/>
            <person name="Shivaji S."/>
            <person name="Sharma R."/>
        </authorList>
    </citation>
    <scope>NUCLEOTIDE SEQUENCE [LARGE SCALE GENOMIC DNA]</scope>
    <source>
        <strain evidence="1 2">LW7</strain>
    </source>
</reference>
<keyword evidence="2" id="KW-1185">Reference proteome</keyword>
<organism evidence="1 2">
    <name type="scientific">Nitritalea halalkaliphila LW7</name>
    <dbReference type="NCBI Taxonomy" id="1189621"/>
    <lineage>
        <taxon>Bacteria</taxon>
        <taxon>Pseudomonadati</taxon>
        <taxon>Bacteroidota</taxon>
        <taxon>Cytophagia</taxon>
        <taxon>Cytophagales</taxon>
        <taxon>Cyclobacteriaceae</taxon>
        <taxon>Nitritalea</taxon>
    </lineage>
</organism>
<evidence type="ECO:0000313" key="2">
    <source>
        <dbReference type="Proteomes" id="UP000005551"/>
    </source>
</evidence>
<evidence type="ECO:0000313" key="1">
    <source>
        <dbReference type="EMBL" id="EIM72576.1"/>
    </source>
</evidence>